<sequence length="61" mass="7319">MAALTPKRENFYSGDLIKGFYHNIRVQSFIQTKYRKLVFTTLRVKPKSNLFSYRDDYIKIP</sequence>
<protein>
    <submittedName>
        <fullName evidence="1">Uncharacterized protein</fullName>
    </submittedName>
</protein>
<name>A0A3M7QZ02_BRAPC</name>
<dbReference type="AlphaFoldDB" id="A0A3M7QZ02"/>
<keyword evidence="2" id="KW-1185">Reference proteome</keyword>
<organism evidence="1 2">
    <name type="scientific">Brachionus plicatilis</name>
    <name type="common">Marine rotifer</name>
    <name type="synonym">Brachionus muelleri</name>
    <dbReference type="NCBI Taxonomy" id="10195"/>
    <lineage>
        <taxon>Eukaryota</taxon>
        <taxon>Metazoa</taxon>
        <taxon>Spiralia</taxon>
        <taxon>Gnathifera</taxon>
        <taxon>Rotifera</taxon>
        <taxon>Eurotatoria</taxon>
        <taxon>Monogononta</taxon>
        <taxon>Pseudotrocha</taxon>
        <taxon>Ploima</taxon>
        <taxon>Brachionidae</taxon>
        <taxon>Brachionus</taxon>
    </lineage>
</organism>
<gene>
    <name evidence="1" type="ORF">BpHYR1_020586</name>
</gene>
<dbReference type="Proteomes" id="UP000276133">
    <property type="component" value="Unassembled WGS sequence"/>
</dbReference>
<dbReference type="EMBL" id="REGN01004684">
    <property type="protein sequence ID" value="RNA16546.1"/>
    <property type="molecule type" value="Genomic_DNA"/>
</dbReference>
<reference evidence="1 2" key="1">
    <citation type="journal article" date="2018" name="Sci. Rep.">
        <title>Genomic signatures of local adaptation to the degree of environmental predictability in rotifers.</title>
        <authorList>
            <person name="Franch-Gras L."/>
            <person name="Hahn C."/>
            <person name="Garcia-Roger E.M."/>
            <person name="Carmona M.J."/>
            <person name="Serra M."/>
            <person name="Gomez A."/>
        </authorList>
    </citation>
    <scope>NUCLEOTIDE SEQUENCE [LARGE SCALE GENOMIC DNA]</scope>
    <source>
        <strain evidence="1">HYR1</strain>
    </source>
</reference>
<comment type="caution">
    <text evidence="1">The sequence shown here is derived from an EMBL/GenBank/DDBJ whole genome shotgun (WGS) entry which is preliminary data.</text>
</comment>
<evidence type="ECO:0000313" key="2">
    <source>
        <dbReference type="Proteomes" id="UP000276133"/>
    </source>
</evidence>
<evidence type="ECO:0000313" key="1">
    <source>
        <dbReference type="EMBL" id="RNA16546.1"/>
    </source>
</evidence>
<accession>A0A3M7QZ02</accession>
<proteinExistence type="predicted"/>